<dbReference type="EMBL" id="KB644412">
    <property type="protein sequence ID" value="EPS31025.1"/>
    <property type="molecule type" value="Genomic_DNA"/>
</dbReference>
<dbReference type="Proteomes" id="UP000019376">
    <property type="component" value="Unassembled WGS sequence"/>
</dbReference>
<accession>S7ZK67</accession>
<evidence type="ECO:0000256" key="1">
    <source>
        <dbReference type="SAM" id="MobiDB-lite"/>
    </source>
</evidence>
<gene>
    <name evidence="2" type="ORF">PDE_05979</name>
</gene>
<feature type="region of interest" description="Disordered" evidence="1">
    <location>
        <begin position="167"/>
        <end position="188"/>
    </location>
</feature>
<sequence length="211" mass="22404">MGNAASPPPSPLLPTANAERPFASMCSRAVHDQGQWDIAGSRRGGGRTGTAIVAALEYTTGDGSADCDRPRRGCANDLAQLVVNLLGSLHMNLATADSVAVARLRFTSAISPVKRQAHCFATLGGSREVVGHRVRFGKCDRHWCDMHTKLMITDRLERVVPAPCSAVAGAPPQQGNSPGVANEPPMRTNQDISELGQELLPVFFGFLKGGY</sequence>
<evidence type="ECO:0000313" key="2">
    <source>
        <dbReference type="EMBL" id="EPS31025.1"/>
    </source>
</evidence>
<dbReference type="HOGENOM" id="CLU_1305228_0_0_1"/>
<reference evidence="2 3" key="1">
    <citation type="journal article" date="2013" name="PLoS ONE">
        <title>Genomic and secretomic analyses reveal unique features of the lignocellulolytic enzyme system of Penicillium decumbens.</title>
        <authorList>
            <person name="Liu G."/>
            <person name="Zhang L."/>
            <person name="Wei X."/>
            <person name="Zou G."/>
            <person name="Qin Y."/>
            <person name="Ma L."/>
            <person name="Li J."/>
            <person name="Zheng H."/>
            <person name="Wang S."/>
            <person name="Wang C."/>
            <person name="Xun L."/>
            <person name="Zhao G.-P."/>
            <person name="Zhou Z."/>
            <person name="Qu Y."/>
        </authorList>
    </citation>
    <scope>NUCLEOTIDE SEQUENCE [LARGE SCALE GENOMIC DNA]</scope>
    <source>
        <strain evidence="3">114-2 / CGMCC 5302</strain>
    </source>
</reference>
<organism evidence="2 3">
    <name type="scientific">Penicillium oxalicum (strain 114-2 / CGMCC 5302)</name>
    <name type="common">Penicillium decumbens</name>
    <dbReference type="NCBI Taxonomy" id="933388"/>
    <lineage>
        <taxon>Eukaryota</taxon>
        <taxon>Fungi</taxon>
        <taxon>Dikarya</taxon>
        <taxon>Ascomycota</taxon>
        <taxon>Pezizomycotina</taxon>
        <taxon>Eurotiomycetes</taxon>
        <taxon>Eurotiomycetidae</taxon>
        <taxon>Eurotiales</taxon>
        <taxon>Aspergillaceae</taxon>
        <taxon>Penicillium</taxon>
    </lineage>
</organism>
<proteinExistence type="predicted"/>
<name>S7ZK67_PENO1</name>
<keyword evidence="3" id="KW-1185">Reference proteome</keyword>
<protein>
    <submittedName>
        <fullName evidence="2">Uncharacterized protein</fullName>
    </submittedName>
</protein>
<dbReference type="AlphaFoldDB" id="S7ZK67"/>
<evidence type="ECO:0000313" key="3">
    <source>
        <dbReference type="Proteomes" id="UP000019376"/>
    </source>
</evidence>